<sequence>MGYMDVQTIVGIVFTVVEALAVIAGFTFFILLLRKAPRGYHDPIHRWVDITKVALGLWLLPELLSVIINIVSLSHYYFEYFSPLYKFIIYTTSIVSWILAVSQALTFLSLFYLARAFAVLRTDEASKRYRIGKMVSLAAVVLISLLSFTAMCLWLSINRGSSWALTSDEYERMTLRSLVAQIFDLVCACIHLACAIGAVTYVALVRKKALKGRLHKAANLALAITIVWLIRAVWMLFAQISSRYGYYYYTYDTYTWFNIPSLILGILGTLAVFIMLYLLATKDEYGLKTRGNLVKQTAVDDEEALGGRITTANRGF</sequence>
<dbReference type="Proteomes" id="UP000176998">
    <property type="component" value="Unassembled WGS sequence"/>
</dbReference>
<dbReference type="RefSeq" id="XP_022478066.1">
    <property type="nucleotide sequence ID" value="XM_022615401.1"/>
</dbReference>
<dbReference type="AlphaFoldDB" id="A0A1G4BHP8"/>
<keyword evidence="1" id="KW-0472">Membrane</keyword>
<dbReference type="EMBL" id="MJBS01000023">
    <property type="protein sequence ID" value="OHF00924.1"/>
    <property type="molecule type" value="Genomic_DNA"/>
</dbReference>
<feature type="transmembrane region" description="Helical" evidence="1">
    <location>
        <begin position="53"/>
        <end position="75"/>
    </location>
</feature>
<feature type="transmembrane region" description="Helical" evidence="1">
    <location>
        <begin position="257"/>
        <end position="280"/>
    </location>
</feature>
<reference evidence="2 3" key="1">
    <citation type="submission" date="2016-09" db="EMBL/GenBank/DDBJ databases">
        <authorList>
            <person name="Capua I."/>
            <person name="De Benedictis P."/>
            <person name="Joannis T."/>
            <person name="Lombin L.H."/>
            <person name="Cattoli G."/>
        </authorList>
    </citation>
    <scope>NUCLEOTIDE SEQUENCE [LARGE SCALE GENOMIC DNA]</scope>
    <source>
        <strain evidence="2 3">IMI 309357</strain>
    </source>
</reference>
<evidence type="ECO:0000313" key="3">
    <source>
        <dbReference type="Proteomes" id="UP000176998"/>
    </source>
</evidence>
<organism evidence="2 3">
    <name type="scientific">Colletotrichum orchidophilum</name>
    <dbReference type="NCBI Taxonomy" id="1209926"/>
    <lineage>
        <taxon>Eukaryota</taxon>
        <taxon>Fungi</taxon>
        <taxon>Dikarya</taxon>
        <taxon>Ascomycota</taxon>
        <taxon>Pezizomycotina</taxon>
        <taxon>Sordariomycetes</taxon>
        <taxon>Hypocreomycetidae</taxon>
        <taxon>Glomerellales</taxon>
        <taxon>Glomerellaceae</taxon>
        <taxon>Colletotrichum</taxon>
    </lineage>
</organism>
<evidence type="ECO:0000256" key="1">
    <source>
        <dbReference type="SAM" id="Phobius"/>
    </source>
</evidence>
<dbReference type="GeneID" id="34556911"/>
<evidence type="ECO:0000313" key="2">
    <source>
        <dbReference type="EMBL" id="OHF00924.1"/>
    </source>
</evidence>
<proteinExistence type="predicted"/>
<feature type="transmembrane region" description="Helical" evidence="1">
    <location>
        <begin position="87"/>
        <end position="113"/>
    </location>
</feature>
<accession>A0A1G4BHP8</accession>
<gene>
    <name evidence="2" type="ORF">CORC01_03752</name>
</gene>
<keyword evidence="3" id="KW-1185">Reference proteome</keyword>
<feature type="transmembrane region" description="Helical" evidence="1">
    <location>
        <begin position="177"/>
        <end position="205"/>
    </location>
</feature>
<comment type="caution">
    <text evidence="2">The sequence shown here is derived from an EMBL/GenBank/DDBJ whole genome shotgun (WGS) entry which is preliminary data.</text>
</comment>
<keyword evidence="1" id="KW-1133">Transmembrane helix</keyword>
<keyword evidence="1" id="KW-0812">Transmembrane</keyword>
<protein>
    <recommendedName>
        <fullName evidence="4">Integral membrane protein</fullName>
    </recommendedName>
</protein>
<name>A0A1G4BHP8_9PEZI</name>
<feature type="transmembrane region" description="Helical" evidence="1">
    <location>
        <begin position="134"/>
        <end position="157"/>
    </location>
</feature>
<feature type="transmembrane region" description="Helical" evidence="1">
    <location>
        <begin position="6"/>
        <end position="33"/>
    </location>
</feature>
<dbReference type="OrthoDB" id="4825024at2759"/>
<evidence type="ECO:0008006" key="4">
    <source>
        <dbReference type="Google" id="ProtNLM"/>
    </source>
</evidence>
<feature type="transmembrane region" description="Helical" evidence="1">
    <location>
        <begin position="217"/>
        <end position="237"/>
    </location>
</feature>